<feature type="region of interest" description="Disordered" evidence="7">
    <location>
        <begin position="1"/>
        <end position="20"/>
    </location>
</feature>
<dbReference type="Proteomes" id="UP000887575">
    <property type="component" value="Unassembled WGS sequence"/>
</dbReference>
<evidence type="ECO:0000256" key="8">
    <source>
        <dbReference type="SAM" id="Phobius"/>
    </source>
</evidence>
<dbReference type="PANTHER" id="PTHR11523">
    <property type="entry name" value="SODIUM/POTASSIUM-DEPENDENT ATPASE BETA SUBUNIT"/>
    <property type="match status" value="1"/>
</dbReference>
<dbReference type="Pfam" id="PF00287">
    <property type="entry name" value="Na_K-ATPase"/>
    <property type="match status" value="1"/>
</dbReference>
<feature type="transmembrane region" description="Helical" evidence="8">
    <location>
        <begin position="57"/>
        <end position="81"/>
    </location>
</feature>
<dbReference type="GO" id="GO:0030007">
    <property type="term" value="P:intracellular potassium ion homeostasis"/>
    <property type="evidence" value="ECO:0007669"/>
    <property type="project" value="TreeGrafter"/>
</dbReference>
<dbReference type="GO" id="GO:0036376">
    <property type="term" value="P:sodium ion export across plasma membrane"/>
    <property type="evidence" value="ECO:0007669"/>
    <property type="project" value="TreeGrafter"/>
</dbReference>
<dbReference type="WBParaSite" id="MBELARI_LOCUS10325">
    <property type="protein sequence ID" value="MBELARI_LOCUS10325"/>
    <property type="gene ID" value="MBELARI_LOCUS10325"/>
</dbReference>
<keyword evidence="4" id="KW-0735">Signal-anchor</keyword>
<keyword evidence="5 8" id="KW-1133">Transmembrane helix</keyword>
<evidence type="ECO:0000256" key="5">
    <source>
        <dbReference type="ARBA" id="ARBA00022989"/>
    </source>
</evidence>
<sequence>MTAASKNGVEKEEGGPLIARRRTLQQKPPSALLTFLFNREKGEFCGRTPRSWLEITIFYIIFYTILAAFWIACLSIFLGTLDRKVPRFYGKGSIRGIHPGVGYQPWLKEKPDSTLIKFNVRDHRTYKPFVDQLTGYLDKYNDANETRECNEPDDSNWDASGDEYELACQFKLDMFKKAGCSPEDHFGYKSGKPCVIITLNRLIGWEPFPYSSDSIPEAVRDRYRNDSIAIRCDGTNLIDKEHIGNLTYVPPHGIEGKYFPYSVLPNYHQPIAMVKFESLPTNKLVFVECRAYAGNIQHDITQKLGLIHFEVFVQSKAVKGLKASLNTGGVSSQ</sequence>
<protein>
    <submittedName>
        <fullName evidence="10">Sodium/potassium-transporting ATPase subunit beta-3</fullName>
    </submittedName>
</protein>
<evidence type="ECO:0000256" key="6">
    <source>
        <dbReference type="ARBA" id="ARBA00023136"/>
    </source>
</evidence>
<evidence type="ECO:0000256" key="1">
    <source>
        <dbReference type="ARBA" id="ARBA00004606"/>
    </source>
</evidence>
<keyword evidence="3 8" id="KW-0812">Transmembrane</keyword>
<keyword evidence="6 8" id="KW-0472">Membrane</keyword>
<organism evidence="9 10">
    <name type="scientific">Mesorhabditis belari</name>
    <dbReference type="NCBI Taxonomy" id="2138241"/>
    <lineage>
        <taxon>Eukaryota</taxon>
        <taxon>Metazoa</taxon>
        <taxon>Ecdysozoa</taxon>
        <taxon>Nematoda</taxon>
        <taxon>Chromadorea</taxon>
        <taxon>Rhabditida</taxon>
        <taxon>Rhabditina</taxon>
        <taxon>Rhabditomorpha</taxon>
        <taxon>Rhabditoidea</taxon>
        <taxon>Rhabditidae</taxon>
        <taxon>Mesorhabditinae</taxon>
        <taxon>Mesorhabditis</taxon>
    </lineage>
</organism>
<name>A0AAF3E8S9_9BILA</name>
<dbReference type="InterPro" id="IPR000402">
    <property type="entry name" value="Na/K_ATPase_sub_beta"/>
</dbReference>
<dbReference type="PANTHER" id="PTHR11523:SF28">
    <property type="entry name" value="NA_K-ATPASE BETA SUBUNIT ISOFORM 4-RELATED"/>
    <property type="match status" value="1"/>
</dbReference>
<evidence type="ECO:0000256" key="3">
    <source>
        <dbReference type="ARBA" id="ARBA00022692"/>
    </source>
</evidence>
<dbReference type="InterPro" id="IPR038702">
    <property type="entry name" value="Na/K_ATPase_sub_beta_sf"/>
</dbReference>
<dbReference type="Gene3D" id="2.60.40.1660">
    <property type="entry name" value="Na, k-atpase alpha subunit"/>
    <property type="match status" value="1"/>
</dbReference>
<keyword evidence="9" id="KW-1185">Reference proteome</keyword>
<proteinExistence type="inferred from homology"/>
<evidence type="ECO:0000256" key="4">
    <source>
        <dbReference type="ARBA" id="ARBA00022968"/>
    </source>
</evidence>
<dbReference type="GO" id="GO:0001671">
    <property type="term" value="F:ATPase activator activity"/>
    <property type="evidence" value="ECO:0007669"/>
    <property type="project" value="TreeGrafter"/>
</dbReference>
<evidence type="ECO:0000256" key="2">
    <source>
        <dbReference type="ARBA" id="ARBA00005876"/>
    </source>
</evidence>
<dbReference type="GO" id="GO:0005890">
    <property type="term" value="C:sodium:potassium-exchanging ATPase complex"/>
    <property type="evidence" value="ECO:0007669"/>
    <property type="project" value="InterPro"/>
</dbReference>
<evidence type="ECO:0000256" key="7">
    <source>
        <dbReference type="SAM" id="MobiDB-lite"/>
    </source>
</evidence>
<evidence type="ECO:0000313" key="9">
    <source>
        <dbReference type="Proteomes" id="UP000887575"/>
    </source>
</evidence>
<dbReference type="AlphaFoldDB" id="A0AAF3E8S9"/>
<accession>A0AAF3E8S9</accession>
<evidence type="ECO:0000313" key="10">
    <source>
        <dbReference type="WBParaSite" id="MBELARI_LOCUS10325"/>
    </source>
</evidence>
<comment type="similarity">
    <text evidence="2">Belongs to the X(+)/potassium ATPases subunit beta family.</text>
</comment>
<reference evidence="10" key="1">
    <citation type="submission" date="2024-02" db="UniProtKB">
        <authorList>
            <consortium name="WormBaseParasite"/>
        </authorList>
    </citation>
    <scope>IDENTIFICATION</scope>
</reference>
<dbReference type="GO" id="GO:1990573">
    <property type="term" value="P:potassium ion import across plasma membrane"/>
    <property type="evidence" value="ECO:0007669"/>
    <property type="project" value="TreeGrafter"/>
</dbReference>
<dbReference type="GO" id="GO:0006883">
    <property type="term" value="P:intracellular sodium ion homeostasis"/>
    <property type="evidence" value="ECO:0007669"/>
    <property type="project" value="TreeGrafter"/>
</dbReference>
<comment type="subcellular location">
    <subcellularLocation>
        <location evidence="1">Membrane</location>
        <topology evidence="1">Single-pass type II membrane protein</topology>
    </subcellularLocation>
</comment>